<dbReference type="HOGENOM" id="CLU_033631_3_1_5"/>
<dbReference type="InterPro" id="IPR006694">
    <property type="entry name" value="Fatty_acid_hydroxylase"/>
</dbReference>
<evidence type="ECO:0000256" key="2">
    <source>
        <dbReference type="ARBA" id="ARBA00022692"/>
    </source>
</evidence>
<feature type="domain" description="Fatty acid hydroxylase" evidence="6">
    <location>
        <begin position="90"/>
        <end position="220"/>
    </location>
</feature>
<dbReference type="eggNOG" id="COG3000">
    <property type="taxonomic scope" value="Bacteria"/>
</dbReference>
<dbReference type="Proteomes" id="UP000001868">
    <property type="component" value="Chromosome"/>
</dbReference>
<reference evidence="7 8" key="1">
    <citation type="journal article" date="2008" name="BMC Genomics">
        <title>Complete genome of Phenylobacterium zucineum - a novel facultative intracellular bacterium isolated from human erythroleukemia cell line K562.</title>
        <authorList>
            <person name="Luo Y."/>
            <person name="Xu X."/>
            <person name="Ding Z."/>
            <person name="Liu Z."/>
            <person name="Zhang B."/>
            <person name="Yan Z."/>
            <person name="Sun J."/>
            <person name="Hu S."/>
            <person name="Hu X."/>
        </authorList>
    </citation>
    <scope>NUCLEOTIDE SEQUENCE [LARGE SCALE GENOMIC DNA]</scope>
    <source>
        <strain evidence="7 8">HLK1</strain>
    </source>
</reference>
<feature type="transmembrane region" description="Helical" evidence="5">
    <location>
        <begin position="82"/>
        <end position="103"/>
    </location>
</feature>
<comment type="subcellular location">
    <subcellularLocation>
        <location evidence="1">Membrane</location>
    </subcellularLocation>
</comment>
<keyword evidence="3 5" id="KW-1133">Transmembrane helix</keyword>
<keyword evidence="2 5" id="KW-0812">Transmembrane</keyword>
<evidence type="ECO:0000256" key="3">
    <source>
        <dbReference type="ARBA" id="ARBA00022989"/>
    </source>
</evidence>
<proteinExistence type="predicted"/>
<keyword evidence="4 5" id="KW-0472">Membrane</keyword>
<feature type="transmembrane region" description="Helical" evidence="5">
    <location>
        <begin position="12"/>
        <end position="30"/>
    </location>
</feature>
<name>B4R916_PHEZH</name>
<dbReference type="Pfam" id="PF04116">
    <property type="entry name" value="FA_hydroxylase"/>
    <property type="match status" value="1"/>
</dbReference>
<dbReference type="GO" id="GO:0016020">
    <property type="term" value="C:membrane"/>
    <property type="evidence" value="ECO:0007669"/>
    <property type="project" value="UniProtKB-SubCell"/>
</dbReference>
<dbReference type="GO" id="GO:0016491">
    <property type="term" value="F:oxidoreductase activity"/>
    <property type="evidence" value="ECO:0007669"/>
    <property type="project" value="InterPro"/>
</dbReference>
<evidence type="ECO:0000256" key="4">
    <source>
        <dbReference type="ARBA" id="ARBA00023136"/>
    </source>
</evidence>
<dbReference type="GO" id="GO:0008610">
    <property type="term" value="P:lipid biosynthetic process"/>
    <property type="evidence" value="ECO:0007669"/>
    <property type="project" value="InterPro"/>
</dbReference>
<evidence type="ECO:0000313" key="7">
    <source>
        <dbReference type="EMBL" id="ACG77686.1"/>
    </source>
</evidence>
<dbReference type="PANTHER" id="PTHR11863">
    <property type="entry name" value="STEROL DESATURASE"/>
    <property type="match status" value="1"/>
</dbReference>
<dbReference type="KEGG" id="pzu:PHZ_c1272"/>
<protein>
    <submittedName>
        <fullName evidence="7">Sterol desaturase</fullName>
    </submittedName>
</protein>
<sequence length="266" mass="29954">MGKSPRKGASLVFGLYDFWLFGLFAAFAAIDLAAPARAFPAVRGWRVKGVLAAVLYWYVSTRAPFLWDGFLGEHTLFDLKDLPLWAAAPLAFLAYELGVYAWHRTMHGSDVLWRLFHQTHHSAERVDIWGALYFHPLDMVGWAFVGSFTLVFVFGFAPEAVLIAFLAATFCGLFQHANLRTPKWLGWFVARPEMHALHHERGVHRFNYGDIPIWDMVFGTYRNPKTWEGQAGFYDGASHRIGDLLIGRDVAGAPQGRLVPTAEAAR</sequence>
<dbReference type="GO" id="GO:0005506">
    <property type="term" value="F:iron ion binding"/>
    <property type="evidence" value="ECO:0007669"/>
    <property type="project" value="InterPro"/>
</dbReference>
<dbReference type="AlphaFoldDB" id="B4R916"/>
<organism evidence="7 8">
    <name type="scientific">Phenylobacterium zucineum (strain HLK1)</name>
    <dbReference type="NCBI Taxonomy" id="450851"/>
    <lineage>
        <taxon>Bacteria</taxon>
        <taxon>Pseudomonadati</taxon>
        <taxon>Pseudomonadota</taxon>
        <taxon>Alphaproteobacteria</taxon>
        <taxon>Caulobacterales</taxon>
        <taxon>Caulobacteraceae</taxon>
        <taxon>Phenylobacterium</taxon>
    </lineage>
</organism>
<dbReference type="STRING" id="450851.PHZ_c1272"/>
<keyword evidence="8" id="KW-1185">Reference proteome</keyword>
<gene>
    <name evidence="7" type="ordered locus">PHZ_c1272</name>
</gene>
<evidence type="ECO:0000256" key="5">
    <source>
        <dbReference type="SAM" id="Phobius"/>
    </source>
</evidence>
<accession>B4R916</accession>
<evidence type="ECO:0000256" key="1">
    <source>
        <dbReference type="ARBA" id="ARBA00004370"/>
    </source>
</evidence>
<dbReference type="EMBL" id="CP000747">
    <property type="protein sequence ID" value="ACG77686.1"/>
    <property type="molecule type" value="Genomic_DNA"/>
</dbReference>
<dbReference type="InterPro" id="IPR050307">
    <property type="entry name" value="Sterol_Desaturase_Related"/>
</dbReference>
<feature type="transmembrane region" description="Helical" evidence="5">
    <location>
        <begin position="50"/>
        <end position="70"/>
    </location>
</feature>
<evidence type="ECO:0000259" key="6">
    <source>
        <dbReference type="Pfam" id="PF04116"/>
    </source>
</evidence>
<feature type="transmembrane region" description="Helical" evidence="5">
    <location>
        <begin position="142"/>
        <end position="174"/>
    </location>
</feature>
<evidence type="ECO:0000313" key="8">
    <source>
        <dbReference type="Proteomes" id="UP000001868"/>
    </source>
</evidence>